<comment type="caution">
    <text evidence="3">The sequence shown here is derived from an EMBL/GenBank/DDBJ whole genome shotgun (WGS) entry which is preliminary data.</text>
</comment>
<feature type="compositionally biased region" description="Basic and acidic residues" evidence="2">
    <location>
        <begin position="183"/>
        <end position="195"/>
    </location>
</feature>
<feature type="non-terminal residue" evidence="3">
    <location>
        <position position="1"/>
    </location>
</feature>
<feature type="compositionally biased region" description="Polar residues" evidence="2">
    <location>
        <begin position="1003"/>
        <end position="1014"/>
    </location>
</feature>
<feature type="region of interest" description="Disordered" evidence="2">
    <location>
        <begin position="542"/>
        <end position="616"/>
    </location>
</feature>
<feature type="compositionally biased region" description="Polar residues" evidence="2">
    <location>
        <begin position="1659"/>
        <end position="1668"/>
    </location>
</feature>
<feature type="non-terminal residue" evidence="3">
    <location>
        <position position="1922"/>
    </location>
</feature>
<dbReference type="EMBL" id="JAHLQT010022272">
    <property type="protein sequence ID" value="KAG7166624.1"/>
    <property type="molecule type" value="Genomic_DNA"/>
</dbReference>
<feature type="region of interest" description="Disordered" evidence="2">
    <location>
        <begin position="997"/>
        <end position="1047"/>
    </location>
</feature>
<dbReference type="GO" id="GO:0005634">
    <property type="term" value="C:nucleus"/>
    <property type="evidence" value="ECO:0007669"/>
    <property type="project" value="UniProtKB-SubCell"/>
</dbReference>
<feature type="compositionally biased region" description="Basic and acidic residues" evidence="2">
    <location>
        <begin position="205"/>
        <end position="230"/>
    </location>
</feature>
<evidence type="ECO:0000313" key="3">
    <source>
        <dbReference type="EMBL" id="KAG7166624.1"/>
    </source>
</evidence>
<feature type="region of interest" description="Disordered" evidence="2">
    <location>
        <begin position="1637"/>
        <end position="1685"/>
    </location>
</feature>
<gene>
    <name evidence="3" type="primary">tc1a-L47</name>
    <name evidence="3" type="ORF">Hamer_G013646</name>
</gene>
<reference evidence="3" key="1">
    <citation type="journal article" date="2021" name="Sci. Adv.">
        <title>The American lobster genome reveals insights on longevity, neural, and immune adaptations.</title>
        <authorList>
            <person name="Polinski J.M."/>
            <person name="Zimin A.V."/>
            <person name="Clark K.F."/>
            <person name="Kohn A.B."/>
            <person name="Sadowski N."/>
            <person name="Timp W."/>
            <person name="Ptitsyn A."/>
            <person name="Khanna P."/>
            <person name="Romanova D.Y."/>
            <person name="Williams P."/>
            <person name="Greenwood S.J."/>
            <person name="Moroz L.L."/>
            <person name="Walt D.R."/>
            <person name="Bodnar A.G."/>
        </authorList>
    </citation>
    <scope>NUCLEOTIDE SEQUENCE</scope>
    <source>
        <strain evidence="3">GMGI-L3</strain>
    </source>
</reference>
<feature type="region of interest" description="Disordered" evidence="2">
    <location>
        <begin position="670"/>
        <end position="708"/>
    </location>
</feature>
<feature type="region of interest" description="Disordered" evidence="2">
    <location>
        <begin position="45"/>
        <end position="64"/>
    </location>
</feature>
<dbReference type="Proteomes" id="UP000747542">
    <property type="component" value="Unassembled WGS sequence"/>
</dbReference>
<proteinExistence type="predicted"/>
<evidence type="ECO:0000256" key="2">
    <source>
        <dbReference type="SAM" id="MobiDB-lite"/>
    </source>
</evidence>
<dbReference type="Gene3D" id="3.30.420.10">
    <property type="entry name" value="Ribonuclease H-like superfamily/Ribonuclease H"/>
    <property type="match status" value="1"/>
</dbReference>
<dbReference type="Pfam" id="PF13384">
    <property type="entry name" value="HTH_23"/>
    <property type="match status" value="1"/>
</dbReference>
<dbReference type="InterPro" id="IPR009057">
    <property type="entry name" value="Homeodomain-like_sf"/>
</dbReference>
<organism evidence="3 4">
    <name type="scientific">Homarus americanus</name>
    <name type="common">American lobster</name>
    <dbReference type="NCBI Taxonomy" id="6706"/>
    <lineage>
        <taxon>Eukaryota</taxon>
        <taxon>Metazoa</taxon>
        <taxon>Ecdysozoa</taxon>
        <taxon>Arthropoda</taxon>
        <taxon>Crustacea</taxon>
        <taxon>Multicrustacea</taxon>
        <taxon>Malacostraca</taxon>
        <taxon>Eumalacostraca</taxon>
        <taxon>Eucarida</taxon>
        <taxon>Decapoda</taxon>
        <taxon>Pleocyemata</taxon>
        <taxon>Astacidea</taxon>
        <taxon>Nephropoidea</taxon>
        <taxon>Nephropidae</taxon>
        <taxon>Homarus</taxon>
    </lineage>
</organism>
<feature type="region of interest" description="Disordered" evidence="2">
    <location>
        <begin position="182"/>
        <end position="230"/>
    </location>
</feature>
<dbReference type="GO" id="GO:0003676">
    <property type="term" value="F:nucleic acid binding"/>
    <property type="evidence" value="ECO:0007669"/>
    <property type="project" value="InterPro"/>
</dbReference>
<evidence type="ECO:0000313" key="4">
    <source>
        <dbReference type="Proteomes" id="UP000747542"/>
    </source>
</evidence>
<name>A0A8J5MXH1_HOMAM</name>
<keyword evidence="4" id="KW-1185">Reference proteome</keyword>
<comment type="subcellular location">
    <subcellularLocation>
        <location evidence="1">Nucleus</location>
    </subcellularLocation>
</comment>
<sequence length="1922" mass="206437">GKELERDTIVAIITLYKEGYKCKDIATRVEIGVRQVQKWIKKFRDGGGEDIPTPKPRSGRPRKIQNRTSKVIKRQLDKNPTLTARKLKENNPALLRDVSVRCISDHLLKDLQDRSCCAKVLPLLSAKNVRDRIAFSKKYKDWTLEDWEQVLWSDESTFVVSSGCRSKRKNWQDASHNVWRRSSSLEENRLANKREEKKKKKKTEKTKEKEKTKKDRQTDRQRKKERQKERKKEELFMIIPILASSLDTWRSSLPESLLTTPGNHPYPSLLLRHLEIINGTLTSSLSLHDTSLRNPQTPNTRCGIVETANPPSVLPPSISPPVVLAGLQAIFQASTPRGAVPVEGHHGAASGGVHLRAASEAHHRAASGGFTTGCSGGVSTGLHVEGSPQGCKWRGHHRLQVEGPPQAASGGSPQGCKWEANRLQVEGSPQGCKWRGFTTGLQVDGSQGCKWRGHHRAASGGVTKGLQVEKSPHAAAWRHQGCKGGIPQRLQVRVSPRLQVEDSPQGCKEGFTTAEEGHHTVPSRVHHRAASGGITTGLQVEAPPQGCKWRGSPQAVQWRSPHGCKEGSPRAASGGVTTGLQGRGHHRAASGRGSPHGCKWRGHHTVPSGGVHHRAASGGILTTAPSGGFTTGLQVRAHHRLQVEGSPPHGCKWRVTTGCKWRAHHRAASGGVTTGLQVEGSPQDCKWEGSPQAASEGSPDHGGVNPGLQCGGVTTGRSGRGHHRVCKWRGHHRAAVEGSQGCKWRGHHRLQVEGSPQAAREVTNKAASGGVTTGLLKVEGLTTGLQVEGSPHGCKWRVTTGLKWRGHHRAVREGSPRAVSGGVTTGCKDGHKQAVRGHHTAASCKEDHGCKEGFTTRCGGPPHAASGGVTTGLVRGAHGLQVGGVACRCKGGVHHTPGSGSPQWLQARGYHTAASGRVTKGCKWRGHHRAASRRATVQQGSPHCKWRGSPQAASEVHHRQAATAVRGSPKRRGGVHHTVAVGGFTKGCREAHHRLQVEGSPHEQGSLTTGQQVEGSPHGCTLQVRPPQAASGGVHTEKPLLQWDGSPTGQEGFTQGCKWRGHHRLQVEGSPQGWKAGVTTGLQRLQVRGHHTAASGGFTTRLTWRGHHTDKWKWSPQGCNVGGSHHRLRRGHHRDASVVVHHTAAAHHRLQVDGSTNRLQVEVTTGCKCERSPQAAKWRGHHRAASGGVHHTVETWKGSPHGCKWRGYHRAVRRGYHKGCREGFTTAASDGLPQDAVNGSPHGCKWEGFTTGCVEGSPLKLRGQHGCKLVSGRVHHTAARGGVHHTAASVGFTTGLQVEWFTTGCKLRGYHRAAVSAHHRLHVSGTPQAAVERPPQGWLSGGLTTGLQVRLTTRLQVRGSPQGCKAASGGAHHRAGKWRVTTGASGRAHHRAAREGPQGCKWRCSPQAASEHRLQVGVTTRGQPQVEGNDCKWRGSPQVASEGFTTGCKWRGSPQAVSGEVHHVWGEGFTTGLQVEGVTTGLQVERGHHRAASEGSLSGCKWTPQGCKWRAHHRAASEGPQGLQVGGHRAATREVSQGCKWRGHRLQVEGPPQDSKWRDHHRAVNEGATTGLKSGGGHHRAASGGVTTGLQVSHHRAASEGVTTGLAASGRGLTRGCKGWGSPHGCSEGSQVAVGGHHRAVGGGHRAAVGGLPQAASGRVTTGLQVEGSTRPGGGSPQGCKWRGSPQGCKWRGQHGVCTWKPHGCKWRVTTITSGEVTTGLQVEVTTGCKWRVQHTAARLQVEGSPQGDVEGSPQGCVGGVTCVRGFNTGNCKWWEVTQAASGAHHRAKWRSHHRAARLQVGVTTGLQVTSHRLQVEGSPQAAREVFTTGCKEDHHRLQMEGVTTAVVRGHHTAASEGTTGLQVRNHHTAASGRESPQGCKWRAHHRQHHKQNNHSKREFTTGLQWRVHQGLQMEGSPLGCG</sequence>
<protein>
    <submittedName>
        <fullName evidence="3">Putative Transposable element Tc1 transposase-like 47</fullName>
    </submittedName>
</protein>
<dbReference type="InterPro" id="IPR036397">
    <property type="entry name" value="RNaseH_sf"/>
</dbReference>
<evidence type="ECO:0000256" key="1">
    <source>
        <dbReference type="ARBA" id="ARBA00004123"/>
    </source>
</evidence>
<accession>A0A8J5MXH1</accession>
<dbReference type="SUPFAM" id="SSF46689">
    <property type="entry name" value="Homeodomain-like"/>
    <property type="match status" value="1"/>
</dbReference>